<feature type="domain" description="Luciferase-like" evidence="5">
    <location>
        <begin position="17"/>
        <end position="310"/>
    </location>
</feature>
<evidence type="ECO:0000313" key="6">
    <source>
        <dbReference type="EMBL" id="PFF40804.1"/>
    </source>
</evidence>
<dbReference type="AlphaFoldDB" id="A0A9X6VRZ4"/>
<keyword evidence="1" id="KW-0285">Flavoprotein</keyword>
<name>A0A9X6VRZ4_BACCE</name>
<keyword evidence="4" id="KW-0503">Monooxygenase</keyword>
<dbReference type="PANTHER" id="PTHR42847:SF4">
    <property type="entry name" value="ALKANESULFONATE MONOOXYGENASE-RELATED"/>
    <property type="match status" value="1"/>
</dbReference>
<evidence type="ECO:0000256" key="4">
    <source>
        <dbReference type="ARBA" id="ARBA00023033"/>
    </source>
</evidence>
<proteinExistence type="predicted"/>
<evidence type="ECO:0000259" key="5">
    <source>
        <dbReference type="Pfam" id="PF00296"/>
    </source>
</evidence>
<dbReference type="Gene3D" id="3.20.20.30">
    <property type="entry name" value="Luciferase-like domain"/>
    <property type="match status" value="1"/>
</dbReference>
<dbReference type="PANTHER" id="PTHR42847">
    <property type="entry name" value="ALKANESULFONATE MONOOXYGENASE"/>
    <property type="match status" value="1"/>
</dbReference>
<evidence type="ECO:0000256" key="2">
    <source>
        <dbReference type="ARBA" id="ARBA00022643"/>
    </source>
</evidence>
<accession>A0A9X6VRZ4</accession>
<evidence type="ECO:0000313" key="7">
    <source>
        <dbReference type="Proteomes" id="UP000220210"/>
    </source>
</evidence>
<sequence length="335" mass="37923">MKFCWNLPVSARDFNTVYDNTIEQAIKAESLKFDQVLISSLQYAPDPWVLATHVASVTNDLRILIAQNTNHMLPTVTEKTLATLNNLSNNRIDLNIITGSSLTELSRDSPALSHENRYKRTEEFVKILKKLREGALSYKGEYYQVTNADIYPKYDNEKSMIFIAGSSQDAMQVSSKYGHVQLIYANTPSKVKEQADYIMKTAASFGRHVKLGMFIDIIARASTDEAWNAAHRMIKRVPKLQKRLNKLFLSNTDSVGHKINQSFQKYNDLCVEKNIWAGLSQVSNAVSLSIVGSYKEVQSTIKYYQECGVDYFLLSGSVKEDEIVHIGENILPFVQ</sequence>
<dbReference type="Proteomes" id="UP000220210">
    <property type="component" value="Unassembled WGS sequence"/>
</dbReference>
<gene>
    <name evidence="6" type="ORF">CN357_32775</name>
</gene>
<dbReference type="InterPro" id="IPR050172">
    <property type="entry name" value="SsuD_RutA_monooxygenase"/>
</dbReference>
<dbReference type="Pfam" id="PF00296">
    <property type="entry name" value="Bac_luciferase"/>
    <property type="match status" value="1"/>
</dbReference>
<keyword evidence="3" id="KW-0560">Oxidoreductase</keyword>
<dbReference type="InterPro" id="IPR036661">
    <property type="entry name" value="Luciferase-like_sf"/>
</dbReference>
<comment type="caution">
    <text evidence="6">The sequence shown here is derived from an EMBL/GenBank/DDBJ whole genome shotgun (WGS) entry which is preliminary data.</text>
</comment>
<dbReference type="RefSeq" id="WP_000666934.1">
    <property type="nucleotide sequence ID" value="NZ_CP115306.1"/>
</dbReference>
<dbReference type="InterPro" id="IPR011251">
    <property type="entry name" value="Luciferase-like_dom"/>
</dbReference>
<organism evidence="6 7">
    <name type="scientific">Bacillus cereus</name>
    <dbReference type="NCBI Taxonomy" id="1396"/>
    <lineage>
        <taxon>Bacteria</taxon>
        <taxon>Bacillati</taxon>
        <taxon>Bacillota</taxon>
        <taxon>Bacilli</taxon>
        <taxon>Bacillales</taxon>
        <taxon>Bacillaceae</taxon>
        <taxon>Bacillus</taxon>
        <taxon>Bacillus cereus group</taxon>
    </lineage>
</organism>
<dbReference type="EMBL" id="NTSO01000035">
    <property type="protein sequence ID" value="PFF40804.1"/>
    <property type="molecule type" value="Genomic_DNA"/>
</dbReference>
<protein>
    <submittedName>
        <fullName evidence="6">LLM class flavin-dependent oxidoreductase</fullName>
    </submittedName>
</protein>
<keyword evidence="2" id="KW-0288">FMN</keyword>
<reference evidence="6 7" key="1">
    <citation type="submission" date="2017-09" db="EMBL/GenBank/DDBJ databases">
        <title>Large-scale bioinformatics analysis of Bacillus genomes uncovers conserved roles of natural products in bacterial physiology.</title>
        <authorList>
            <consortium name="Agbiome Team Llc"/>
            <person name="Bleich R.M."/>
            <person name="Kirk G.J."/>
            <person name="Santa Maria K.C."/>
            <person name="Allen S.E."/>
            <person name="Farag S."/>
            <person name="Shank E.A."/>
            <person name="Bowers A."/>
        </authorList>
    </citation>
    <scope>NUCLEOTIDE SEQUENCE [LARGE SCALE GENOMIC DNA]</scope>
    <source>
        <strain evidence="6 7">AFS020204</strain>
    </source>
</reference>
<evidence type="ECO:0000256" key="3">
    <source>
        <dbReference type="ARBA" id="ARBA00023002"/>
    </source>
</evidence>
<dbReference type="GO" id="GO:0008726">
    <property type="term" value="F:alkanesulfonate monooxygenase activity"/>
    <property type="evidence" value="ECO:0007669"/>
    <property type="project" value="TreeGrafter"/>
</dbReference>
<dbReference type="GO" id="GO:0046306">
    <property type="term" value="P:alkanesulfonate catabolic process"/>
    <property type="evidence" value="ECO:0007669"/>
    <property type="project" value="TreeGrafter"/>
</dbReference>
<evidence type="ECO:0000256" key="1">
    <source>
        <dbReference type="ARBA" id="ARBA00022630"/>
    </source>
</evidence>
<dbReference type="SUPFAM" id="SSF51679">
    <property type="entry name" value="Bacterial luciferase-like"/>
    <property type="match status" value="1"/>
</dbReference>